<dbReference type="RefSeq" id="WP_126719545.1">
    <property type="nucleotide sequence ID" value="NZ_RWJF01000001.1"/>
</dbReference>
<keyword evidence="3" id="KW-1185">Reference proteome</keyword>
<evidence type="ECO:0000256" key="1">
    <source>
        <dbReference type="SAM" id="SignalP"/>
    </source>
</evidence>
<dbReference type="OrthoDB" id="7391154at2"/>
<comment type="caution">
    <text evidence="2">The sequence shown here is derived from an EMBL/GenBank/DDBJ whole genome shotgun (WGS) entry which is preliminary data.</text>
</comment>
<evidence type="ECO:0000313" key="2">
    <source>
        <dbReference type="EMBL" id="RST31636.1"/>
    </source>
</evidence>
<sequence length="157" mass="17305">MRHGLAFALLLTAASAAHASFDPVAFFQGRSHGDGRLKVILQSAKSVRVDSRGRVEPDGSLLLSQRVDQQGEAVRTRTWRLTRISPTRFQGSLTDATGPVTVDLVGRGALIRYRMKNNMQVEQTLTPMGPRVVQNSMRVSRLGVTVAHLDETIRKLD</sequence>
<proteinExistence type="predicted"/>
<dbReference type="Proteomes" id="UP000274661">
    <property type="component" value="Unassembled WGS sequence"/>
</dbReference>
<dbReference type="AlphaFoldDB" id="A0A3R9YN66"/>
<organism evidence="2 3">
    <name type="scientific">Sphingomonas ginkgonis</name>
    <dbReference type="NCBI Taxonomy" id="2315330"/>
    <lineage>
        <taxon>Bacteria</taxon>
        <taxon>Pseudomonadati</taxon>
        <taxon>Pseudomonadota</taxon>
        <taxon>Alphaproteobacteria</taxon>
        <taxon>Sphingomonadales</taxon>
        <taxon>Sphingomonadaceae</taxon>
        <taxon>Sphingomonas</taxon>
    </lineage>
</organism>
<dbReference type="Pfam" id="PF12915">
    <property type="entry name" value="DUF3833"/>
    <property type="match status" value="1"/>
</dbReference>
<dbReference type="EMBL" id="RWJF01000001">
    <property type="protein sequence ID" value="RST31636.1"/>
    <property type="molecule type" value="Genomic_DNA"/>
</dbReference>
<accession>A0A3R9YN66</accession>
<gene>
    <name evidence="2" type="ORF">HMF7854_12925</name>
</gene>
<dbReference type="InterPro" id="IPR024409">
    <property type="entry name" value="DUF3833"/>
</dbReference>
<feature type="chain" id="PRO_5018755453" evidence="1">
    <location>
        <begin position="20"/>
        <end position="157"/>
    </location>
</feature>
<evidence type="ECO:0000313" key="3">
    <source>
        <dbReference type="Proteomes" id="UP000274661"/>
    </source>
</evidence>
<feature type="signal peptide" evidence="1">
    <location>
        <begin position="1"/>
        <end position="19"/>
    </location>
</feature>
<keyword evidence="1" id="KW-0732">Signal</keyword>
<reference evidence="2 3" key="1">
    <citation type="submission" date="2018-12" db="EMBL/GenBank/DDBJ databases">
        <title>Sphingomonas sp. HMF7854 Genome sequencing and assembly.</title>
        <authorList>
            <person name="Cha I."/>
            <person name="Kang H."/>
            <person name="Kim H."/>
            <person name="Kang J."/>
            <person name="Joh K."/>
        </authorList>
    </citation>
    <scope>NUCLEOTIDE SEQUENCE [LARGE SCALE GENOMIC DNA]</scope>
    <source>
        <strain evidence="2 3">HMF7854</strain>
    </source>
</reference>
<protein>
    <submittedName>
        <fullName evidence="2">DUF3833 family protein</fullName>
    </submittedName>
</protein>
<name>A0A3R9YN66_9SPHN</name>